<dbReference type="KEGG" id="lamb:KBB96_03650"/>
<dbReference type="Gene3D" id="3.40.50.150">
    <property type="entry name" value="Vaccinia Virus protein VP39"/>
    <property type="match status" value="1"/>
</dbReference>
<evidence type="ECO:0000313" key="2">
    <source>
        <dbReference type="EMBL" id="QUE51988.1"/>
    </source>
</evidence>
<accession>A0A975J0W8</accession>
<dbReference type="InterPro" id="IPR029063">
    <property type="entry name" value="SAM-dependent_MTases_sf"/>
</dbReference>
<dbReference type="Proteomes" id="UP000676169">
    <property type="component" value="Chromosome"/>
</dbReference>
<reference evidence="2" key="1">
    <citation type="submission" date="2021-04" db="EMBL/GenBank/DDBJ databases">
        <title>Luteolibacter sp. 32A isolated from the skin of an Anderson's salamander (Ambystoma andersonii).</title>
        <authorList>
            <person name="Spergser J."/>
            <person name="Busse H.-J."/>
        </authorList>
    </citation>
    <scope>NUCLEOTIDE SEQUENCE</scope>
    <source>
        <strain evidence="2">32A</strain>
    </source>
</reference>
<evidence type="ECO:0000313" key="3">
    <source>
        <dbReference type="Proteomes" id="UP000676169"/>
    </source>
</evidence>
<keyword evidence="2" id="KW-0808">Transferase</keyword>
<name>A0A975J0W8_9BACT</name>
<dbReference type="RefSeq" id="WP_211632393.1">
    <property type="nucleotide sequence ID" value="NZ_CP073100.1"/>
</dbReference>
<dbReference type="EMBL" id="CP073100">
    <property type="protein sequence ID" value="QUE51988.1"/>
    <property type="molecule type" value="Genomic_DNA"/>
</dbReference>
<proteinExistence type="predicted"/>
<evidence type="ECO:0000259" key="1">
    <source>
        <dbReference type="Pfam" id="PF13649"/>
    </source>
</evidence>
<dbReference type="InterPro" id="IPR041698">
    <property type="entry name" value="Methyltransf_25"/>
</dbReference>
<feature type="domain" description="Methyltransferase" evidence="1">
    <location>
        <begin position="40"/>
        <end position="143"/>
    </location>
</feature>
<keyword evidence="2" id="KW-0489">Methyltransferase</keyword>
<organism evidence="2 3">
    <name type="scientific">Luteolibacter ambystomatis</name>
    <dbReference type="NCBI Taxonomy" id="2824561"/>
    <lineage>
        <taxon>Bacteria</taxon>
        <taxon>Pseudomonadati</taxon>
        <taxon>Verrucomicrobiota</taxon>
        <taxon>Verrucomicrobiia</taxon>
        <taxon>Verrucomicrobiales</taxon>
        <taxon>Verrucomicrobiaceae</taxon>
        <taxon>Luteolibacter</taxon>
    </lineage>
</organism>
<gene>
    <name evidence="2" type="ORF">KBB96_03650</name>
</gene>
<dbReference type="Pfam" id="PF13649">
    <property type="entry name" value="Methyltransf_25"/>
    <property type="match status" value="1"/>
</dbReference>
<dbReference type="AlphaFoldDB" id="A0A975J0W8"/>
<sequence>MQPRIPFRFPGIAADVERLRVKLREALSLSGSVASSPAAVLNLACGRADETGTLFAALAPARIGYYLGIDLLPGDIAEAAKRWQPETPDTRIEFRAGDASRTDRMRELPPFDLVFIRHQNYWHDAPVWDRLLQNALAALKPGGVLAITSYFDREHELALTSLKLRGAELLANLRHTESRTLDDAPNKSVDRHLAILRR</sequence>
<dbReference type="CDD" id="cd02440">
    <property type="entry name" value="AdoMet_MTases"/>
    <property type="match status" value="1"/>
</dbReference>
<dbReference type="GO" id="GO:0004482">
    <property type="term" value="F:mRNA 5'-cap (guanine-N7-)-methyltransferase activity"/>
    <property type="evidence" value="ECO:0007669"/>
    <property type="project" value="InterPro"/>
</dbReference>
<dbReference type="PANTHER" id="PTHR12189">
    <property type="entry name" value="MRNA GUANINE-7- METHYLTRANSFERASE"/>
    <property type="match status" value="1"/>
</dbReference>
<protein>
    <submittedName>
        <fullName evidence="2">Class I SAM-dependent methyltransferase</fullName>
    </submittedName>
</protein>
<dbReference type="InterPro" id="IPR039753">
    <property type="entry name" value="RG7MT1"/>
</dbReference>
<keyword evidence="3" id="KW-1185">Reference proteome</keyword>
<dbReference type="PANTHER" id="PTHR12189:SF2">
    <property type="entry name" value="MRNA CAP GUANINE-N7 METHYLTRANSFERASE"/>
    <property type="match status" value="1"/>
</dbReference>
<dbReference type="SUPFAM" id="SSF53335">
    <property type="entry name" value="S-adenosyl-L-methionine-dependent methyltransferases"/>
    <property type="match status" value="1"/>
</dbReference>